<feature type="compositionally biased region" description="Basic and acidic residues" evidence="1">
    <location>
        <begin position="644"/>
        <end position="656"/>
    </location>
</feature>
<feature type="compositionally biased region" description="Polar residues" evidence="1">
    <location>
        <begin position="1"/>
        <end position="13"/>
    </location>
</feature>
<feature type="region of interest" description="Disordered" evidence="1">
    <location>
        <begin position="372"/>
        <end position="480"/>
    </location>
</feature>
<feature type="compositionally biased region" description="Polar residues" evidence="1">
    <location>
        <begin position="494"/>
        <end position="522"/>
    </location>
</feature>
<feature type="compositionally biased region" description="Polar residues" evidence="1">
    <location>
        <begin position="204"/>
        <end position="219"/>
    </location>
</feature>
<feature type="region of interest" description="Disordered" evidence="1">
    <location>
        <begin position="493"/>
        <end position="522"/>
    </location>
</feature>
<feature type="compositionally biased region" description="Pro residues" evidence="1">
    <location>
        <begin position="869"/>
        <end position="891"/>
    </location>
</feature>
<feature type="compositionally biased region" description="Pro residues" evidence="1">
    <location>
        <begin position="712"/>
        <end position="727"/>
    </location>
</feature>
<feature type="region of interest" description="Disordered" evidence="1">
    <location>
        <begin position="758"/>
        <end position="916"/>
    </location>
</feature>
<sequence>MDLPTGPSQQYSSVHGERSPLQETFDSQSYQRSQRPRPADIIHEYPADNRNKQDSLLSDAKTPKLNKRSSRFGLTGFFGKSKTNLVETQRGNLDTQWEASEPAQSGVTKTPGIPNKTWPASSSLEISALPEMEGPAAPLRQRSSRAGLRTRPSFKRDNNVGRSIPWSPPPLFQVYPQAVKHATLRVPSLSAEYILRLSSEKDTSTSQKSESYASSTNTAKAPKEKKARRSRISDVLAKAAWVDKVFVVVTSGYILQYAGNGLYDRLPEKIMPLSKDSAAFASDAIPGKPYVLQISQVSDDEGTLDTEASRSLFKKLGLRIESKRSTSCFLLVLESPEDMSAWLVTVRKEIQAMGGKEYKPDEFCRPATRDATSLLQQRPSQRYLVKRDPKRFSGNARPSPTEGSFRNKPLRNEGHEVQSNIKSPSENGQDLPTGDTDGDWVNIKRAPKPPVDRTPAAANRHSLATQRSTETRSASNTTASINQMYLDGLRESPRQSYASTGARTVATSRDSSPGSSPAKYQSDYQDWTAYPYGSPPLPSGQSGNARVWIAPSPSPGPDNQEVADTNAAPSASEAFPPYVPKHRRTPSPAAPNFSVPTFSKRYSTATTSLASANSMAPLPTVTLLHEPPSPTVTSKGNNKLAKPHPGDERRHVHDLSAPHTLSYQGKSHLPTPPPSSGSHGNPSLDVDRPYSHRFSSLEYARGISPVKLTTPTPAPHPPPTATLPPVPTGDRPSRASLIPPPQNTFPVKLTKVTSRYSMLPPPTKQSSALTVVRPSSSSAATSPPSNFQNSFTQKPANGPEKTDFVQRRKLRKPISMQVRKEPGSNHPLPPLPSTVVASDTSVSRPAESASVPPTTLGPTRVFAEVKPPTDVPSPPRPTRDPPPPPPPPQRPPLITRGSSGRVGREPPPVSSPVRNKISITSRAENYFDSPAPHPCIPPIKVSERKFRGSLDGPWNMDYSAPQRNFFDLSVG</sequence>
<feature type="compositionally biased region" description="Polar residues" evidence="1">
    <location>
        <begin position="462"/>
        <end position="480"/>
    </location>
</feature>
<dbReference type="AlphaFoldDB" id="A0AA39QQZ8"/>
<feature type="compositionally biased region" description="Low complexity" evidence="1">
    <location>
        <begin position="774"/>
        <end position="785"/>
    </location>
</feature>
<name>A0AA39QQZ8_9LECA</name>
<evidence type="ECO:0000256" key="1">
    <source>
        <dbReference type="SAM" id="MobiDB-lite"/>
    </source>
</evidence>
<feature type="compositionally biased region" description="Polar residues" evidence="1">
    <location>
        <begin position="417"/>
        <end position="430"/>
    </location>
</feature>
<feature type="region of interest" description="Disordered" evidence="1">
    <location>
        <begin position="551"/>
        <end position="575"/>
    </location>
</feature>
<feature type="compositionally biased region" description="Polar residues" evidence="1">
    <location>
        <begin position="786"/>
        <end position="795"/>
    </location>
</feature>
<dbReference type="EMBL" id="JAFEKC020000023">
    <property type="protein sequence ID" value="KAK0507572.1"/>
    <property type="molecule type" value="Genomic_DNA"/>
</dbReference>
<feature type="compositionally biased region" description="Polar residues" evidence="1">
    <location>
        <begin position="21"/>
        <end position="33"/>
    </location>
</feature>
<feature type="region of interest" description="Disordered" evidence="1">
    <location>
        <begin position="706"/>
        <end position="746"/>
    </location>
</feature>
<feature type="region of interest" description="Disordered" evidence="1">
    <location>
        <begin position="1"/>
        <end position="81"/>
    </location>
</feature>
<feature type="region of interest" description="Disordered" evidence="1">
    <location>
        <begin position="620"/>
        <end position="689"/>
    </location>
</feature>
<reference evidence="2" key="1">
    <citation type="submission" date="2023-03" db="EMBL/GenBank/DDBJ databases">
        <title>Complete genome of Cladonia borealis.</title>
        <authorList>
            <person name="Park H."/>
        </authorList>
    </citation>
    <scope>NUCLEOTIDE SEQUENCE</scope>
    <source>
        <strain evidence="2">ANT050790</strain>
    </source>
</reference>
<feature type="region of interest" description="Disordered" evidence="1">
    <location>
        <begin position="95"/>
        <end position="120"/>
    </location>
</feature>
<gene>
    <name evidence="2" type="ORF">JMJ35_010095</name>
</gene>
<feature type="region of interest" description="Disordered" evidence="1">
    <location>
        <begin position="134"/>
        <end position="162"/>
    </location>
</feature>
<comment type="caution">
    <text evidence="2">The sequence shown here is derived from an EMBL/GenBank/DDBJ whole genome shotgun (WGS) entry which is preliminary data.</text>
</comment>
<evidence type="ECO:0008006" key="4">
    <source>
        <dbReference type="Google" id="ProtNLM"/>
    </source>
</evidence>
<feature type="compositionally biased region" description="Polar residues" evidence="1">
    <location>
        <begin position="95"/>
        <end position="108"/>
    </location>
</feature>
<proteinExistence type="predicted"/>
<keyword evidence="3" id="KW-1185">Reference proteome</keyword>
<evidence type="ECO:0000313" key="3">
    <source>
        <dbReference type="Proteomes" id="UP001166286"/>
    </source>
</evidence>
<organism evidence="2 3">
    <name type="scientific">Cladonia borealis</name>
    <dbReference type="NCBI Taxonomy" id="184061"/>
    <lineage>
        <taxon>Eukaryota</taxon>
        <taxon>Fungi</taxon>
        <taxon>Dikarya</taxon>
        <taxon>Ascomycota</taxon>
        <taxon>Pezizomycotina</taxon>
        <taxon>Lecanoromycetes</taxon>
        <taxon>OSLEUM clade</taxon>
        <taxon>Lecanoromycetidae</taxon>
        <taxon>Lecanorales</taxon>
        <taxon>Lecanorineae</taxon>
        <taxon>Cladoniaceae</taxon>
        <taxon>Cladonia</taxon>
    </lineage>
</organism>
<evidence type="ECO:0000313" key="2">
    <source>
        <dbReference type="EMBL" id="KAK0507572.1"/>
    </source>
</evidence>
<dbReference type="Proteomes" id="UP001166286">
    <property type="component" value="Unassembled WGS sequence"/>
</dbReference>
<feature type="compositionally biased region" description="Basic and acidic residues" evidence="1">
    <location>
        <begin position="37"/>
        <end position="53"/>
    </location>
</feature>
<feature type="region of interest" description="Disordered" evidence="1">
    <location>
        <begin position="204"/>
        <end position="228"/>
    </location>
</feature>
<accession>A0AA39QQZ8</accession>
<protein>
    <recommendedName>
        <fullName evidence="4">PH domain-containing protein</fullName>
    </recommendedName>
</protein>